<keyword evidence="2" id="KW-1185">Reference proteome</keyword>
<evidence type="ECO:0000313" key="2">
    <source>
        <dbReference type="Proteomes" id="UP000642748"/>
    </source>
</evidence>
<evidence type="ECO:0000313" key="1">
    <source>
        <dbReference type="EMBL" id="GIH19894.1"/>
    </source>
</evidence>
<comment type="caution">
    <text evidence="1">The sequence shown here is derived from an EMBL/GenBank/DDBJ whole genome shotgun (WGS) entry which is preliminary data.</text>
</comment>
<dbReference type="RefSeq" id="WP_203923335.1">
    <property type="nucleotide sequence ID" value="NZ_BONZ01000086.1"/>
</dbReference>
<dbReference type="AlphaFoldDB" id="A0A8J3QZ14"/>
<gene>
    <name evidence="1" type="ORF">Raf01_80660</name>
</gene>
<protein>
    <submittedName>
        <fullName evidence="1">Uncharacterized protein</fullName>
    </submittedName>
</protein>
<organism evidence="1 2">
    <name type="scientific">Rugosimonospora africana</name>
    <dbReference type="NCBI Taxonomy" id="556532"/>
    <lineage>
        <taxon>Bacteria</taxon>
        <taxon>Bacillati</taxon>
        <taxon>Actinomycetota</taxon>
        <taxon>Actinomycetes</taxon>
        <taxon>Micromonosporales</taxon>
        <taxon>Micromonosporaceae</taxon>
        <taxon>Rugosimonospora</taxon>
    </lineage>
</organism>
<sequence length="90" mass="9698">MNSGSHESPAAARECLSGDASAVVDLLDAAQWWSVYRDADVTDRLRELLQAVPRRDLEQLARDRHGGLVPAVRTALLVLDGHGLTPPVDG</sequence>
<proteinExistence type="predicted"/>
<accession>A0A8J3QZ14</accession>
<dbReference type="Proteomes" id="UP000642748">
    <property type="component" value="Unassembled WGS sequence"/>
</dbReference>
<name>A0A8J3QZ14_9ACTN</name>
<reference evidence="1" key="1">
    <citation type="submission" date="2021-01" db="EMBL/GenBank/DDBJ databases">
        <title>Whole genome shotgun sequence of Rugosimonospora africana NBRC 104875.</title>
        <authorList>
            <person name="Komaki H."/>
            <person name="Tamura T."/>
        </authorList>
    </citation>
    <scope>NUCLEOTIDE SEQUENCE</scope>
    <source>
        <strain evidence="1">NBRC 104875</strain>
    </source>
</reference>
<dbReference type="EMBL" id="BONZ01000086">
    <property type="protein sequence ID" value="GIH19894.1"/>
    <property type="molecule type" value="Genomic_DNA"/>
</dbReference>